<reference evidence="1 2" key="1">
    <citation type="submission" date="2020-08" db="EMBL/GenBank/DDBJ databases">
        <title>Genomic Encyclopedia of Type Strains, Phase III (KMG-III): the genomes of soil and plant-associated and newly described type strains.</title>
        <authorList>
            <person name="Whitman W."/>
        </authorList>
    </citation>
    <scope>NUCLEOTIDE SEQUENCE [LARGE SCALE GENOMIC DNA]</scope>
    <source>
        <strain evidence="1 2">CECT 8640</strain>
    </source>
</reference>
<gene>
    <name evidence="1" type="ORF">FHS29_007330</name>
</gene>
<dbReference type="EMBL" id="JACHJN010000020">
    <property type="protein sequence ID" value="MBB5960702.1"/>
    <property type="molecule type" value="Genomic_DNA"/>
</dbReference>
<proteinExistence type="predicted"/>
<evidence type="ECO:0000313" key="1">
    <source>
        <dbReference type="EMBL" id="MBB5960702.1"/>
    </source>
</evidence>
<evidence type="ECO:0000313" key="2">
    <source>
        <dbReference type="Proteomes" id="UP000547510"/>
    </source>
</evidence>
<keyword evidence="2" id="KW-1185">Reference proteome</keyword>
<sequence>MAGGALLSFEERELISRELSRNARCSTRVLGVLLGR</sequence>
<feature type="non-terminal residue" evidence="1">
    <location>
        <position position="36"/>
    </location>
</feature>
<comment type="caution">
    <text evidence="1">The sequence shown here is derived from an EMBL/GenBank/DDBJ whole genome shotgun (WGS) entry which is preliminary data.</text>
</comment>
<dbReference type="AlphaFoldDB" id="A0A841CQK5"/>
<dbReference type="Proteomes" id="UP000547510">
    <property type="component" value="Unassembled WGS sequence"/>
</dbReference>
<name>A0A841CQK5_9PSEU</name>
<accession>A0A841CQK5</accession>
<protein>
    <submittedName>
        <fullName evidence="1">Uncharacterized protein</fullName>
    </submittedName>
</protein>
<organism evidence="1 2">
    <name type="scientific">Saccharothrix tamanrassetensis</name>
    <dbReference type="NCBI Taxonomy" id="1051531"/>
    <lineage>
        <taxon>Bacteria</taxon>
        <taxon>Bacillati</taxon>
        <taxon>Actinomycetota</taxon>
        <taxon>Actinomycetes</taxon>
        <taxon>Pseudonocardiales</taxon>
        <taxon>Pseudonocardiaceae</taxon>
        <taxon>Saccharothrix</taxon>
    </lineage>
</organism>